<gene>
    <name evidence="1" type="ORF">ACEZDB_26975</name>
</gene>
<protein>
    <recommendedName>
        <fullName evidence="3">Immunity protein 53</fullName>
    </recommendedName>
</protein>
<comment type="caution">
    <text evidence="1">The sequence shown here is derived from an EMBL/GenBank/DDBJ whole genome shotgun (WGS) entry which is preliminary data.</text>
</comment>
<dbReference type="RefSeq" id="WP_380556683.1">
    <property type="nucleotide sequence ID" value="NZ_JBHEZY010000012.1"/>
</dbReference>
<proteinExistence type="predicted"/>
<accession>A0ABV6X7M3</accession>
<evidence type="ECO:0008006" key="3">
    <source>
        <dbReference type="Google" id="ProtNLM"/>
    </source>
</evidence>
<name>A0ABV6X7M3_9ACTN</name>
<organism evidence="1 2">
    <name type="scientific">Streptacidiphilus alkalitolerans</name>
    <dbReference type="NCBI Taxonomy" id="3342712"/>
    <lineage>
        <taxon>Bacteria</taxon>
        <taxon>Bacillati</taxon>
        <taxon>Actinomycetota</taxon>
        <taxon>Actinomycetes</taxon>
        <taxon>Kitasatosporales</taxon>
        <taxon>Streptomycetaceae</taxon>
        <taxon>Streptacidiphilus</taxon>
    </lineage>
</organism>
<evidence type="ECO:0000313" key="1">
    <source>
        <dbReference type="EMBL" id="MFC1434288.1"/>
    </source>
</evidence>
<dbReference type="EMBL" id="JBHEZY010000012">
    <property type="protein sequence ID" value="MFC1434288.1"/>
    <property type="molecule type" value="Genomic_DNA"/>
</dbReference>
<sequence length="126" mass="14024">MTSPPDDNTPETGWAGPYFYVRFDAFDVRFRPHPNEKLADVSNVDAVVRLPDGSRWSATIVTSAEVERLMDHWTDTGEATGGRYFWSSDALIVQDPGVVPMAKVIAGLVDTGELRQIFKQLDPPDQ</sequence>
<evidence type="ECO:0000313" key="2">
    <source>
        <dbReference type="Proteomes" id="UP001592530"/>
    </source>
</evidence>
<reference evidence="1 2" key="1">
    <citation type="submission" date="2024-09" db="EMBL/GenBank/DDBJ databases">
        <authorList>
            <person name="Lee S.D."/>
        </authorList>
    </citation>
    <scope>NUCLEOTIDE SEQUENCE [LARGE SCALE GENOMIC DNA]</scope>
    <source>
        <strain evidence="1 2">N1-3</strain>
    </source>
</reference>
<dbReference type="Proteomes" id="UP001592530">
    <property type="component" value="Unassembled WGS sequence"/>
</dbReference>